<evidence type="ECO:0000256" key="2">
    <source>
        <dbReference type="ARBA" id="ARBA00004870"/>
    </source>
</evidence>
<keyword evidence="9 13" id="KW-0418">Kinase</keyword>
<keyword evidence="15" id="KW-1185">Reference proteome</keyword>
<dbReference type="Pfam" id="PF02606">
    <property type="entry name" value="LpxK"/>
    <property type="match status" value="1"/>
</dbReference>
<evidence type="ECO:0000256" key="8">
    <source>
        <dbReference type="ARBA" id="ARBA00022741"/>
    </source>
</evidence>
<evidence type="ECO:0000313" key="14">
    <source>
        <dbReference type="EMBL" id="NMG43700.1"/>
    </source>
</evidence>
<dbReference type="RefSeq" id="WP_169255598.1">
    <property type="nucleotide sequence ID" value="NZ_WTVN01000009.1"/>
</dbReference>
<gene>
    <name evidence="13" type="primary">lpxK</name>
    <name evidence="14" type="ORF">GPA22_08140</name>
</gene>
<evidence type="ECO:0000256" key="3">
    <source>
        <dbReference type="ARBA" id="ARBA00012071"/>
    </source>
</evidence>
<evidence type="ECO:0000256" key="12">
    <source>
        <dbReference type="ARBA" id="ARBA00029757"/>
    </source>
</evidence>
<sequence length="337" mass="35958">MARGSPAWWRSRSLAACLLQPVSVLFGALAAARRSRYRRDPGRVERLPVPVIVVGNIAVGGSGKTPVVDWLVRELRAAGWTPGVVSRGYGGQIEGVALVPADGDPAVFGDEPVLLARLTGCPVAVGADRPAAARALLAAHPACNVLVSDDGLQHYRLARDVELVVVDERTLGNRWLLPAGPLREPVSRLREVDAVIAHGPLSADVHGALGDTPVFPMRLEGDALVSLHDARERCLPDAFRGRRVHAIAGIGRPERFFAQLRAMGLDVVPHPFPDHHPFTAADLAFAPGEPKILTSKDAVKCSAFAPANTWEFPVRAQIPAGAAEHILEKLSHGRPTA</sequence>
<dbReference type="NCBIfam" id="TIGR00682">
    <property type="entry name" value="lpxK"/>
    <property type="match status" value="1"/>
</dbReference>
<evidence type="ECO:0000256" key="10">
    <source>
        <dbReference type="ARBA" id="ARBA00022840"/>
    </source>
</evidence>
<keyword evidence="11 13" id="KW-0443">Lipid metabolism</keyword>
<dbReference type="EC" id="2.7.1.130" evidence="3 13"/>
<keyword evidence="10 13" id="KW-0067">ATP-binding</keyword>
<comment type="pathway">
    <text evidence="2 13">Glycolipid biosynthesis; lipid IV(A) biosynthesis; lipid IV(A) from (3R)-3-hydroxytetradecanoyl-[acyl-carrier-protein] and UDP-N-acetyl-alpha-D-glucosamine: step 6/6.</text>
</comment>
<keyword evidence="8 13" id="KW-0547">Nucleotide-binding</keyword>
<dbReference type="HAMAP" id="MF_00409">
    <property type="entry name" value="LpxK"/>
    <property type="match status" value="1"/>
</dbReference>
<name>A0ABX1PZM5_9RHOO</name>
<comment type="similarity">
    <text evidence="13">Belongs to the LpxK family.</text>
</comment>
<keyword evidence="7 13" id="KW-0808">Transferase</keyword>
<organism evidence="14 15">
    <name type="scientific">Aromatoleum toluvorans</name>
    <dbReference type="NCBI Taxonomy" id="92002"/>
    <lineage>
        <taxon>Bacteria</taxon>
        <taxon>Pseudomonadati</taxon>
        <taxon>Pseudomonadota</taxon>
        <taxon>Betaproteobacteria</taxon>
        <taxon>Rhodocyclales</taxon>
        <taxon>Rhodocyclaceae</taxon>
        <taxon>Aromatoleum</taxon>
    </lineage>
</organism>
<dbReference type="GO" id="GO:0009029">
    <property type="term" value="F:lipid-A 4'-kinase activity"/>
    <property type="evidence" value="ECO:0007669"/>
    <property type="project" value="UniProtKB-EC"/>
</dbReference>
<protein>
    <recommendedName>
        <fullName evidence="4 13">Tetraacyldisaccharide 4'-kinase</fullName>
        <ecNumber evidence="3 13">2.7.1.130</ecNumber>
    </recommendedName>
    <alternativeName>
        <fullName evidence="12 13">Lipid A 4'-kinase</fullName>
    </alternativeName>
</protein>
<dbReference type="SUPFAM" id="SSF52540">
    <property type="entry name" value="P-loop containing nucleoside triphosphate hydrolases"/>
    <property type="match status" value="1"/>
</dbReference>
<evidence type="ECO:0000256" key="1">
    <source>
        <dbReference type="ARBA" id="ARBA00002274"/>
    </source>
</evidence>
<dbReference type="EMBL" id="WTVN01000009">
    <property type="protein sequence ID" value="NMG43700.1"/>
    <property type="molecule type" value="Genomic_DNA"/>
</dbReference>
<reference evidence="14 15" key="1">
    <citation type="submission" date="2019-12" db="EMBL/GenBank/DDBJ databases">
        <title>Comparative genomics gives insights into the taxonomy of the Azoarcus-Aromatoleum group and reveals separate origins of nif in the plant-associated Azoarcus and non-plant-associated Aromatoleum sub-groups.</title>
        <authorList>
            <person name="Lafos M."/>
            <person name="Maluk M."/>
            <person name="Batista M."/>
            <person name="Junghare M."/>
            <person name="Carmona M."/>
            <person name="Faoro H."/>
            <person name="Cruz L.M."/>
            <person name="Battistoni F."/>
            <person name="De Souza E."/>
            <person name="Pedrosa F."/>
            <person name="Chen W.-M."/>
            <person name="Poole P.S."/>
            <person name="Dixon R.A."/>
            <person name="James E.K."/>
        </authorList>
    </citation>
    <scope>NUCLEOTIDE SEQUENCE [LARGE SCALE GENOMIC DNA]</scope>
    <source>
        <strain evidence="14 15">Td21</strain>
    </source>
</reference>
<evidence type="ECO:0000256" key="4">
    <source>
        <dbReference type="ARBA" id="ARBA00016436"/>
    </source>
</evidence>
<keyword evidence="6 13" id="KW-0441">Lipid A biosynthesis</keyword>
<evidence type="ECO:0000313" key="15">
    <source>
        <dbReference type="Proteomes" id="UP000623795"/>
    </source>
</evidence>
<evidence type="ECO:0000256" key="6">
    <source>
        <dbReference type="ARBA" id="ARBA00022556"/>
    </source>
</evidence>
<evidence type="ECO:0000256" key="7">
    <source>
        <dbReference type="ARBA" id="ARBA00022679"/>
    </source>
</evidence>
<comment type="function">
    <text evidence="1 13">Transfers the gamma-phosphate of ATP to the 4'-position of a tetraacyldisaccharide 1-phosphate intermediate (termed DS-1-P) to form tetraacyldisaccharide 1,4'-bis-phosphate (lipid IVA).</text>
</comment>
<comment type="catalytic activity">
    <reaction evidence="13">
        <text>a lipid A disaccharide + ATP = a lipid IVA + ADP + H(+)</text>
        <dbReference type="Rhea" id="RHEA:67840"/>
        <dbReference type="ChEBI" id="CHEBI:15378"/>
        <dbReference type="ChEBI" id="CHEBI:30616"/>
        <dbReference type="ChEBI" id="CHEBI:176343"/>
        <dbReference type="ChEBI" id="CHEBI:176425"/>
        <dbReference type="ChEBI" id="CHEBI:456216"/>
        <dbReference type="EC" id="2.7.1.130"/>
    </reaction>
</comment>
<proteinExistence type="inferred from homology"/>
<evidence type="ECO:0000256" key="5">
    <source>
        <dbReference type="ARBA" id="ARBA00022516"/>
    </source>
</evidence>
<dbReference type="Proteomes" id="UP000623795">
    <property type="component" value="Unassembled WGS sequence"/>
</dbReference>
<dbReference type="InterPro" id="IPR003758">
    <property type="entry name" value="LpxK"/>
</dbReference>
<evidence type="ECO:0000256" key="13">
    <source>
        <dbReference type="HAMAP-Rule" id="MF_00409"/>
    </source>
</evidence>
<accession>A0ABX1PZM5</accession>
<comment type="caution">
    <text evidence="14">The sequence shown here is derived from an EMBL/GenBank/DDBJ whole genome shotgun (WGS) entry which is preliminary data.</text>
</comment>
<evidence type="ECO:0000256" key="11">
    <source>
        <dbReference type="ARBA" id="ARBA00023098"/>
    </source>
</evidence>
<evidence type="ECO:0000256" key="9">
    <source>
        <dbReference type="ARBA" id="ARBA00022777"/>
    </source>
</evidence>
<dbReference type="InterPro" id="IPR027417">
    <property type="entry name" value="P-loop_NTPase"/>
</dbReference>
<dbReference type="PANTHER" id="PTHR42724">
    <property type="entry name" value="TETRAACYLDISACCHARIDE 4'-KINASE"/>
    <property type="match status" value="1"/>
</dbReference>
<keyword evidence="5 13" id="KW-0444">Lipid biosynthesis</keyword>
<feature type="binding site" evidence="13">
    <location>
        <begin position="58"/>
        <end position="65"/>
    </location>
    <ligand>
        <name>ATP</name>
        <dbReference type="ChEBI" id="CHEBI:30616"/>
    </ligand>
</feature>
<dbReference type="PANTHER" id="PTHR42724:SF1">
    <property type="entry name" value="TETRAACYLDISACCHARIDE 4'-KINASE, MITOCHONDRIAL-RELATED"/>
    <property type="match status" value="1"/>
</dbReference>